<accession>A0A1F8EAF3</accession>
<protein>
    <submittedName>
        <fullName evidence="1">Uncharacterized protein</fullName>
    </submittedName>
</protein>
<gene>
    <name evidence="1" type="ORF">A2735_02990</name>
</gene>
<name>A0A1F8EAF3_9BACT</name>
<reference evidence="1 2" key="1">
    <citation type="journal article" date="2016" name="Nat. Commun.">
        <title>Thousands of microbial genomes shed light on interconnected biogeochemical processes in an aquifer system.</title>
        <authorList>
            <person name="Anantharaman K."/>
            <person name="Brown C.T."/>
            <person name="Hug L.A."/>
            <person name="Sharon I."/>
            <person name="Castelle C.J."/>
            <person name="Probst A.J."/>
            <person name="Thomas B.C."/>
            <person name="Singh A."/>
            <person name="Wilkins M.J."/>
            <person name="Karaoz U."/>
            <person name="Brodie E.L."/>
            <person name="Williams K.H."/>
            <person name="Hubbard S.S."/>
            <person name="Banfield J.F."/>
        </authorList>
    </citation>
    <scope>NUCLEOTIDE SEQUENCE [LARGE SCALE GENOMIC DNA]</scope>
</reference>
<organism evidence="1 2">
    <name type="scientific">Candidatus Yanofskybacteria bacterium RIFCSPHIGHO2_01_FULL_41_21</name>
    <dbReference type="NCBI Taxonomy" id="1802660"/>
    <lineage>
        <taxon>Bacteria</taxon>
        <taxon>Candidatus Yanofskyibacteriota</taxon>
    </lineage>
</organism>
<evidence type="ECO:0000313" key="1">
    <source>
        <dbReference type="EMBL" id="OGM97901.1"/>
    </source>
</evidence>
<sequence length="227" mass="24975">MGKITLDQSHAIMAALATNTDWSTIDFDGAGLQDRVMRDMAGAGQQFTTFLRNGARVIVGEPRIIPIDRSKPFNPAEFIGAGWTIWRGPADGDGLSGDEEQDLRSLALAQIDLSAIVLKSTLKPGETAVGGEEKLKRLKVSGEIRLDAGAFKALWDNRELLPARFKEKTNGNTTYIYCDGTVLRSPRGFRCVLCFYFFDGAWSWRCRWLGDDWGVGRPSAVLASNQA</sequence>
<dbReference type="AlphaFoldDB" id="A0A1F8EAF3"/>
<comment type="caution">
    <text evidence="1">The sequence shown here is derived from an EMBL/GenBank/DDBJ whole genome shotgun (WGS) entry which is preliminary data.</text>
</comment>
<dbReference type="STRING" id="1802660.A2735_02990"/>
<dbReference type="EMBL" id="MGJA01000007">
    <property type="protein sequence ID" value="OGM97901.1"/>
    <property type="molecule type" value="Genomic_DNA"/>
</dbReference>
<proteinExistence type="predicted"/>
<dbReference type="Proteomes" id="UP000178520">
    <property type="component" value="Unassembled WGS sequence"/>
</dbReference>
<evidence type="ECO:0000313" key="2">
    <source>
        <dbReference type="Proteomes" id="UP000178520"/>
    </source>
</evidence>